<dbReference type="PANTHER" id="PTHR10256:SF0">
    <property type="entry name" value="INACTIVE SELENIDE, WATER DIKINASE-LIKE PROTEIN-RELATED"/>
    <property type="match status" value="1"/>
</dbReference>
<dbReference type="Pfam" id="PF02769">
    <property type="entry name" value="AIRS_C"/>
    <property type="match status" value="1"/>
</dbReference>
<evidence type="ECO:0000256" key="9">
    <source>
        <dbReference type="HAMAP-Rule" id="MF_00625"/>
    </source>
</evidence>
<comment type="cofactor">
    <cofactor evidence="9">
        <name>Mg(2+)</name>
        <dbReference type="ChEBI" id="CHEBI:18420"/>
    </cofactor>
    <text evidence="9">Binds 1 Mg(2+) ion per monomer.</text>
</comment>
<dbReference type="GO" id="GO:0016260">
    <property type="term" value="P:selenocysteine biosynthetic process"/>
    <property type="evidence" value="ECO:0007669"/>
    <property type="project" value="InterPro"/>
</dbReference>
<dbReference type="AlphaFoldDB" id="A0A0E4GC01"/>
<dbReference type="InterPro" id="IPR004536">
    <property type="entry name" value="SPS/SelD"/>
</dbReference>
<evidence type="ECO:0000256" key="8">
    <source>
        <dbReference type="ARBA" id="ARBA00023266"/>
    </source>
</evidence>
<keyword evidence="5 9" id="KW-0418">Kinase</keyword>
<feature type="domain" description="PurM-like N-terminal" evidence="10">
    <location>
        <begin position="24"/>
        <end position="130"/>
    </location>
</feature>
<dbReference type="Gene3D" id="3.90.650.10">
    <property type="entry name" value="PurM-like C-terminal domain"/>
    <property type="match status" value="1"/>
</dbReference>
<name>A0A0E4GC01_9FIRM</name>
<evidence type="ECO:0000313" key="13">
    <source>
        <dbReference type="Proteomes" id="UP000045545"/>
    </source>
</evidence>
<comment type="similarity">
    <text evidence="1 9">Belongs to the selenophosphate synthase 1 family. Class I subfamily.</text>
</comment>
<dbReference type="Proteomes" id="UP000045545">
    <property type="component" value="Unassembled WGS sequence"/>
</dbReference>
<feature type="binding site" description="in other chain" evidence="9">
    <location>
        <position position="65"/>
    </location>
    <ligand>
        <name>ATP</name>
        <dbReference type="ChEBI" id="CHEBI:30616"/>
        <note>ligand shared between dimeric partners</note>
    </ligand>
</feature>
<sequence length="322" mass="34753">MEDILHGLILPEDPALLVGIHTRDDAGIYMLREDLALIQTLDFFTPMVDDPYIFGQIAAANAINDVYAMGGQPLTAMNVVCFPQCEDMGVLRDILAGGLSKIKEAGALLVGGHTVDDNEPKYGLAVSGLVHPQNIISNSQARPGDNIYLTKPIGNGVVATAVKAEMAVPEHLDEAVKWMTTLNKAGAEVMQSSGIKSATDVTGFGLLGHLFEIATASDVQVEVYAEKVPLLAGVREYAGYGLIPAGAYSNREYLQDKVRYEQELDENLRDLLFCPETAGGLLIAVPEDQEEVFLKNMALKGSPAHQIGKVVAEKFAPMRIMR</sequence>
<comment type="catalytic activity">
    <reaction evidence="9">
        <text>hydrogenselenide + ATP + H2O = selenophosphate + AMP + phosphate + 2 H(+)</text>
        <dbReference type="Rhea" id="RHEA:18737"/>
        <dbReference type="ChEBI" id="CHEBI:15377"/>
        <dbReference type="ChEBI" id="CHEBI:15378"/>
        <dbReference type="ChEBI" id="CHEBI:16144"/>
        <dbReference type="ChEBI" id="CHEBI:29317"/>
        <dbReference type="ChEBI" id="CHEBI:30616"/>
        <dbReference type="ChEBI" id="CHEBI:43474"/>
        <dbReference type="ChEBI" id="CHEBI:456215"/>
        <dbReference type="EC" id="2.7.9.3"/>
    </reaction>
</comment>
<dbReference type="Gene3D" id="3.30.1330.10">
    <property type="entry name" value="PurM-like, N-terminal domain"/>
    <property type="match status" value="1"/>
</dbReference>
<organism evidence="12 13">
    <name type="scientific">Syntrophomonas zehnderi OL-4</name>
    <dbReference type="NCBI Taxonomy" id="690567"/>
    <lineage>
        <taxon>Bacteria</taxon>
        <taxon>Bacillati</taxon>
        <taxon>Bacillota</taxon>
        <taxon>Clostridia</taxon>
        <taxon>Eubacteriales</taxon>
        <taxon>Syntrophomonadaceae</taxon>
        <taxon>Syntrophomonas</taxon>
    </lineage>
</organism>
<evidence type="ECO:0000256" key="4">
    <source>
        <dbReference type="ARBA" id="ARBA00022741"/>
    </source>
</evidence>
<dbReference type="NCBIfam" id="NF002098">
    <property type="entry name" value="PRK00943.1"/>
    <property type="match status" value="1"/>
</dbReference>
<dbReference type="GO" id="GO:0005524">
    <property type="term" value="F:ATP binding"/>
    <property type="evidence" value="ECO:0007669"/>
    <property type="project" value="UniProtKB-UniRule"/>
</dbReference>
<proteinExistence type="inferred from homology"/>
<dbReference type="STRING" id="690567.159"/>
<dbReference type="HAMAP" id="MF_00625">
    <property type="entry name" value="SelD"/>
    <property type="match status" value="1"/>
</dbReference>
<evidence type="ECO:0000259" key="10">
    <source>
        <dbReference type="Pfam" id="PF00586"/>
    </source>
</evidence>
<accession>A0A0E4GC01</accession>
<feature type="binding site" description="in other chain" evidence="9">
    <location>
        <position position="42"/>
    </location>
    <ligand>
        <name>ATP</name>
        <dbReference type="ChEBI" id="CHEBI:30616"/>
        <note>ligand shared between dimeric partners</note>
    </ligand>
</feature>
<keyword evidence="3 9" id="KW-0479">Metal-binding</keyword>
<evidence type="ECO:0000256" key="7">
    <source>
        <dbReference type="ARBA" id="ARBA00022842"/>
    </source>
</evidence>
<keyword evidence="13" id="KW-1185">Reference proteome</keyword>
<dbReference type="PANTHER" id="PTHR10256">
    <property type="entry name" value="SELENIDE, WATER DIKINASE"/>
    <property type="match status" value="1"/>
</dbReference>
<keyword evidence="2 9" id="KW-0808">Transferase</keyword>
<dbReference type="CDD" id="cd02195">
    <property type="entry name" value="SelD"/>
    <property type="match status" value="1"/>
</dbReference>
<reference evidence="12" key="1">
    <citation type="submission" date="2015-03" db="EMBL/GenBank/DDBJ databases">
        <authorList>
            <person name="Murphy D."/>
        </authorList>
    </citation>
    <scope>NUCLEOTIDE SEQUENCE [LARGE SCALE GENOMIC DNA]</scope>
    <source>
        <strain evidence="12">OL-4</strain>
    </source>
</reference>
<dbReference type="GO" id="GO:0000287">
    <property type="term" value="F:magnesium ion binding"/>
    <property type="evidence" value="ECO:0007669"/>
    <property type="project" value="UniProtKB-UniRule"/>
</dbReference>
<evidence type="ECO:0000256" key="1">
    <source>
        <dbReference type="ARBA" id="ARBA00008026"/>
    </source>
</evidence>
<dbReference type="NCBIfam" id="TIGR00476">
    <property type="entry name" value="selD"/>
    <property type="match status" value="1"/>
</dbReference>
<protein>
    <recommendedName>
        <fullName evidence="9">Selenide, water dikinase</fullName>
        <ecNumber evidence="9">2.7.9.3</ecNumber>
    </recommendedName>
    <alternativeName>
        <fullName evidence="9">Selenium donor protein</fullName>
    </alternativeName>
    <alternativeName>
        <fullName evidence="9">Selenophosphate synthase</fullName>
    </alternativeName>
</protein>
<feature type="binding site" evidence="9">
    <location>
        <position position="65"/>
    </location>
    <ligand>
        <name>Mg(2+)</name>
        <dbReference type="ChEBI" id="CHEBI:18420"/>
    </ligand>
</feature>
<keyword evidence="4 9" id="KW-0547">Nucleotide-binding</keyword>
<comment type="caution">
    <text evidence="9">Lacks conserved residue(s) required for the propagation of feature annotation.</text>
</comment>
<evidence type="ECO:0000256" key="6">
    <source>
        <dbReference type="ARBA" id="ARBA00022840"/>
    </source>
</evidence>
<dbReference type="SUPFAM" id="SSF55326">
    <property type="entry name" value="PurM N-terminal domain-like"/>
    <property type="match status" value="1"/>
</dbReference>
<dbReference type="GO" id="GO:0004756">
    <property type="term" value="F:selenide, water dikinase activity"/>
    <property type="evidence" value="ECO:0007669"/>
    <property type="project" value="UniProtKB-UniRule"/>
</dbReference>
<dbReference type="InterPro" id="IPR036676">
    <property type="entry name" value="PurM-like_C_sf"/>
</dbReference>
<feature type="binding site" description="in other chain" evidence="9">
    <location>
        <begin position="22"/>
        <end position="24"/>
    </location>
    <ligand>
        <name>ATP</name>
        <dbReference type="ChEBI" id="CHEBI:30616"/>
        <note>ligand shared between dimeric partners</note>
    </ligand>
</feature>
<evidence type="ECO:0000256" key="3">
    <source>
        <dbReference type="ARBA" id="ARBA00022723"/>
    </source>
</evidence>
<gene>
    <name evidence="9" type="primary">selD</name>
    <name evidence="12" type="ORF">159</name>
</gene>
<keyword evidence="8 9" id="KW-0711">Selenium</keyword>
<feature type="domain" description="PurM-like C-terminal" evidence="11">
    <location>
        <begin position="142"/>
        <end position="314"/>
    </location>
</feature>
<dbReference type="InterPro" id="IPR016188">
    <property type="entry name" value="PurM-like_N"/>
</dbReference>
<dbReference type="EC" id="2.7.9.3" evidence="9"/>
<evidence type="ECO:0000256" key="5">
    <source>
        <dbReference type="ARBA" id="ARBA00022777"/>
    </source>
</evidence>
<dbReference type="GO" id="GO:0005737">
    <property type="term" value="C:cytoplasm"/>
    <property type="evidence" value="ECO:0007669"/>
    <property type="project" value="TreeGrafter"/>
</dbReference>
<dbReference type="EMBL" id="CGIH01000004">
    <property type="protein sequence ID" value="CFW99719.1"/>
    <property type="molecule type" value="Genomic_DNA"/>
</dbReference>
<comment type="subunit">
    <text evidence="9">Homodimer.</text>
</comment>
<feature type="binding site" evidence="9">
    <location>
        <position position="200"/>
    </location>
    <ligand>
        <name>Mg(2+)</name>
        <dbReference type="ChEBI" id="CHEBI:18420"/>
    </ligand>
</feature>
<feature type="binding site" evidence="9">
    <location>
        <position position="25"/>
    </location>
    <ligand>
        <name>Mg(2+)</name>
        <dbReference type="ChEBI" id="CHEBI:18420"/>
    </ligand>
</feature>
<dbReference type="PIRSF" id="PIRSF036407">
    <property type="entry name" value="Selenphspht_syn"/>
    <property type="match status" value="1"/>
</dbReference>
<dbReference type="Pfam" id="PF00586">
    <property type="entry name" value="AIRS"/>
    <property type="match status" value="1"/>
</dbReference>
<keyword evidence="6 9" id="KW-0067">ATP-binding</keyword>
<dbReference type="FunFam" id="3.90.650.10:FF:000004">
    <property type="entry name" value="Selenide, water dikinase"/>
    <property type="match status" value="1"/>
</dbReference>
<comment type="function">
    <text evidence="9">Synthesizes selenophosphate from selenide and ATP.</text>
</comment>
<feature type="binding site" evidence="9">
    <location>
        <begin position="112"/>
        <end position="114"/>
    </location>
    <ligand>
        <name>ATP</name>
        <dbReference type="ChEBI" id="CHEBI:30616"/>
        <note>ligand shared between dimeric partners</note>
    </ligand>
</feature>
<dbReference type="InterPro" id="IPR010918">
    <property type="entry name" value="PurM-like_C_dom"/>
</dbReference>
<evidence type="ECO:0000259" key="11">
    <source>
        <dbReference type="Pfam" id="PF02769"/>
    </source>
</evidence>
<dbReference type="SUPFAM" id="SSF56042">
    <property type="entry name" value="PurM C-terminal domain-like"/>
    <property type="match status" value="1"/>
</dbReference>
<keyword evidence="7 9" id="KW-0460">Magnesium</keyword>
<evidence type="ECO:0000256" key="2">
    <source>
        <dbReference type="ARBA" id="ARBA00022679"/>
    </source>
</evidence>
<dbReference type="InterPro" id="IPR036921">
    <property type="entry name" value="PurM-like_N_sf"/>
</dbReference>
<evidence type="ECO:0000313" key="12">
    <source>
        <dbReference type="EMBL" id="CFW99719.1"/>
    </source>
</evidence>
<dbReference type="InterPro" id="IPR023061">
    <property type="entry name" value="SelD_I"/>
</dbReference>